<feature type="region of interest" description="Disordered" evidence="10">
    <location>
        <begin position="61"/>
        <end position="95"/>
    </location>
</feature>
<dbReference type="EMBL" id="JBJQND010000004">
    <property type="protein sequence ID" value="KAL3880045.1"/>
    <property type="molecule type" value="Genomic_DNA"/>
</dbReference>
<proteinExistence type="predicted"/>
<protein>
    <recommendedName>
        <fullName evidence="11">C2H2-type domain-containing protein</fullName>
    </recommendedName>
</protein>
<keyword evidence="8" id="KW-0539">Nucleus</keyword>
<dbReference type="GO" id="GO:0005634">
    <property type="term" value="C:nucleus"/>
    <property type="evidence" value="ECO:0007669"/>
    <property type="project" value="UniProtKB-SubCell"/>
</dbReference>
<dbReference type="PANTHER" id="PTHR24399">
    <property type="entry name" value="ZINC FINGER AND BTB DOMAIN-CONTAINING"/>
    <property type="match status" value="1"/>
</dbReference>
<evidence type="ECO:0000259" key="11">
    <source>
        <dbReference type="PROSITE" id="PS50157"/>
    </source>
</evidence>
<dbReference type="InterPro" id="IPR013087">
    <property type="entry name" value="Znf_C2H2_type"/>
</dbReference>
<dbReference type="FunFam" id="3.30.160.60:FF:000065">
    <property type="entry name" value="B-cell CLL/lymphoma 6, member B"/>
    <property type="match status" value="1"/>
</dbReference>
<dbReference type="InterPro" id="IPR036236">
    <property type="entry name" value="Znf_C2H2_sf"/>
</dbReference>
<name>A0ABD3X597_SINWO</name>
<feature type="region of interest" description="Disordered" evidence="10">
    <location>
        <begin position="123"/>
        <end position="214"/>
    </location>
</feature>
<dbReference type="FunFam" id="3.30.160.60:FF:001732">
    <property type="entry name" value="Zgc:162936"/>
    <property type="match status" value="1"/>
</dbReference>
<evidence type="ECO:0000256" key="8">
    <source>
        <dbReference type="ARBA" id="ARBA00023242"/>
    </source>
</evidence>
<evidence type="ECO:0000313" key="12">
    <source>
        <dbReference type="EMBL" id="KAL3880045.1"/>
    </source>
</evidence>
<keyword evidence="7" id="KW-0804">Transcription</keyword>
<feature type="compositionally biased region" description="Polar residues" evidence="10">
    <location>
        <begin position="175"/>
        <end position="214"/>
    </location>
</feature>
<feature type="domain" description="C2H2-type" evidence="11">
    <location>
        <begin position="280"/>
        <end position="307"/>
    </location>
</feature>
<keyword evidence="5" id="KW-0862">Zinc</keyword>
<dbReference type="PROSITE" id="PS00028">
    <property type="entry name" value="ZINC_FINGER_C2H2_1"/>
    <property type="match status" value="9"/>
</dbReference>
<dbReference type="GO" id="GO:0043565">
    <property type="term" value="F:sequence-specific DNA binding"/>
    <property type="evidence" value="ECO:0007669"/>
    <property type="project" value="UniProtKB-ARBA"/>
</dbReference>
<dbReference type="PROSITE" id="PS50157">
    <property type="entry name" value="ZINC_FINGER_C2H2_2"/>
    <property type="match status" value="11"/>
</dbReference>
<feature type="domain" description="C2H2-type" evidence="11">
    <location>
        <begin position="308"/>
        <end position="331"/>
    </location>
</feature>
<keyword evidence="6" id="KW-0805">Transcription regulation</keyword>
<keyword evidence="2" id="KW-0479">Metal-binding</keyword>
<dbReference type="Gene3D" id="3.30.160.60">
    <property type="entry name" value="Classic Zinc Finger"/>
    <property type="match status" value="9"/>
</dbReference>
<feature type="domain" description="C2H2-type" evidence="11">
    <location>
        <begin position="493"/>
        <end position="521"/>
    </location>
</feature>
<feature type="domain" description="C2H2-type" evidence="11">
    <location>
        <begin position="452"/>
        <end position="479"/>
    </location>
</feature>
<feature type="domain" description="C2H2-type" evidence="11">
    <location>
        <begin position="393"/>
        <end position="420"/>
    </location>
</feature>
<feature type="domain" description="C2H2-type" evidence="11">
    <location>
        <begin position="751"/>
        <end position="778"/>
    </location>
</feature>
<evidence type="ECO:0000256" key="1">
    <source>
        <dbReference type="ARBA" id="ARBA00004123"/>
    </source>
</evidence>
<dbReference type="AlphaFoldDB" id="A0ABD3X597"/>
<dbReference type="GO" id="GO:0045893">
    <property type="term" value="P:positive regulation of DNA-templated transcription"/>
    <property type="evidence" value="ECO:0007669"/>
    <property type="project" value="UniProtKB-ARBA"/>
</dbReference>
<gene>
    <name evidence="12" type="ORF">ACJMK2_032317</name>
</gene>
<keyword evidence="4 9" id="KW-0863">Zinc-finger</keyword>
<dbReference type="PANTHER" id="PTHR24399:SF70">
    <property type="entry name" value="C2H2-TYPE DOMAIN-CONTAINING PROTEIN"/>
    <property type="match status" value="1"/>
</dbReference>
<dbReference type="Proteomes" id="UP001634394">
    <property type="component" value="Unassembled WGS sequence"/>
</dbReference>
<feature type="domain" description="C2H2-type" evidence="11">
    <location>
        <begin position="808"/>
        <end position="835"/>
    </location>
</feature>
<evidence type="ECO:0000313" key="13">
    <source>
        <dbReference type="Proteomes" id="UP001634394"/>
    </source>
</evidence>
<dbReference type="SMART" id="SM00355">
    <property type="entry name" value="ZnF_C2H2"/>
    <property type="match status" value="14"/>
</dbReference>
<feature type="domain" description="C2H2-type" evidence="11">
    <location>
        <begin position="337"/>
        <end position="364"/>
    </location>
</feature>
<reference evidence="12 13" key="1">
    <citation type="submission" date="2024-11" db="EMBL/GenBank/DDBJ databases">
        <title>Chromosome-level genome assembly of the freshwater bivalve Anodonta woodiana.</title>
        <authorList>
            <person name="Chen X."/>
        </authorList>
    </citation>
    <scope>NUCLEOTIDE SEQUENCE [LARGE SCALE GENOMIC DNA]</scope>
    <source>
        <strain evidence="12">MN2024</strain>
        <tissue evidence="12">Gills</tissue>
    </source>
</reference>
<dbReference type="Pfam" id="PF00096">
    <property type="entry name" value="zf-C2H2"/>
    <property type="match status" value="6"/>
</dbReference>
<evidence type="ECO:0000256" key="6">
    <source>
        <dbReference type="ARBA" id="ARBA00023015"/>
    </source>
</evidence>
<feature type="compositionally biased region" description="Polar residues" evidence="10">
    <location>
        <begin position="136"/>
        <end position="159"/>
    </location>
</feature>
<dbReference type="GO" id="GO:0005694">
    <property type="term" value="C:chromosome"/>
    <property type="evidence" value="ECO:0007669"/>
    <property type="project" value="UniProtKB-ARBA"/>
</dbReference>
<evidence type="ECO:0000256" key="4">
    <source>
        <dbReference type="ARBA" id="ARBA00022771"/>
    </source>
</evidence>
<evidence type="ECO:0000256" key="5">
    <source>
        <dbReference type="ARBA" id="ARBA00022833"/>
    </source>
</evidence>
<feature type="domain" description="C2H2-type" evidence="11">
    <location>
        <begin position="779"/>
        <end position="807"/>
    </location>
</feature>
<keyword evidence="13" id="KW-1185">Reference proteome</keyword>
<feature type="domain" description="C2H2-type" evidence="11">
    <location>
        <begin position="252"/>
        <end position="279"/>
    </location>
</feature>
<evidence type="ECO:0000256" key="3">
    <source>
        <dbReference type="ARBA" id="ARBA00022737"/>
    </source>
</evidence>
<dbReference type="FunFam" id="3.30.160.60:FF:000110">
    <property type="entry name" value="Zinc finger protein-like"/>
    <property type="match status" value="1"/>
</dbReference>
<evidence type="ECO:0000256" key="9">
    <source>
        <dbReference type="PROSITE-ProRule" id="PRU00042"/>
    </source>
</evidence>
<comment type="subcellular location">
    <subcellularLocation>
        <location evidence="1">Nucleus</location>
    </subcellularLocation>
</comment>
<sequence>MSAKEKDLVARLLKQSILTLCKETVSYNSSLEIDGIVCISLENEAQQIVIKVHEQFQKQNPFQGRNSDLKKGGDPAIPDVHYKPSRSWESGFGSQISSETLPDENLLEDELLSLSSGDDELDTIDEEESEHAEVNGQASNSESFAQSNEPSLNESTVESYSLVRRLKPPERRCHSTGSCSSSVQRPNTQRSLSYVPQRCSSDVQGGASTNKVPVESNSVMSTDRKFACKRCDECLPSVAAFEKHNLLIHSTFTCNICCNTFTCRNNMKRHMRLHTGFKPYKCPKCPESFSRKDDVKRHILRHNFDKPYRCNLCGKGYMDRTCIRTHMRREHFSKLLHVCPQCGEGFSDSGSFQQHKKSHPELKHFRCDHCDFTGTSSLMYHKHLITHDSSRTYSCRTCSESFTDPFIYTAHLKRHKLDSSFDSYICCFCGTVLAKYEQFVRHEHSHVQGKVHTCSVCQKGFKWQSNLKQHMAIHNVSSQDQQKGGEDEDNMQYWCTECQQGFGSEDQLQDHITMAHENNQVDVNVLQSSVKQTSNKELKTSPKEYINGQKEIPNLPVFKDSASSENEFVNKEGYRGWHRPQTGVVEDAPSGSVVVNDGATVEESDALNDIKNSPSSASVDDMLNNVKQEVLSDVEEMDSYTDDPAMDKNSDEFDIPGSSGTNKLAEEMEQLCTESTETAMSIYTSQILGNERRGKSSMKINLKVRSPGFERVITPEVLFRSKGPFTCEVCEETFTDFDSFDTHGSNIHRRFICEYCGKVFTAKPNRERHIRYHTGERPYKCQICGQSFFRGDDLKYHRTTRHSNVKPFVCNLCGMSFAWPKDLDRHMRTYTHHDD</sequence>
<organism evidence="12 13">
    <name type="scientific">Sinanodonta woodiana</name>
    <name type="common">Chinese pond mussel</name>
    <name type="synonym">Anodonta woodiana</name>
    <dbReference type="NCBI Taxonomy" id="1069815"/>
    <lineage>
        <taxon>Eukaryota</taxon>
        <taxon>Metazoa</taxon>
        <taxon>Spiralia</taxon>
        <taxon>Lophotrochozoa</taxon>
        <taxon>Mollusca</taxon>
        <taxon>Bivalvia</taxon>
        <taxon>Autobranchia</taxon>
        <taxon>Heteroconchia</taxon>
        <taxon>Palaeoheterodonta</taxon>
        <taxon>Unionida</taxon>
        <taxon>Unionoidea</taxon>
        <taxon>Unionidae</taxon>
        <taxon>Unioninae</taxon>
        <taxon>Sinanodonta</taxon>
    </lineage>
</organism>
<accession>A0ABD3X597</accession>
<evidence type="ECO:0000256" key="7">
    <source>
        <dbReference type="ARBA" id="ARBA00023163"/>
    </source>
</evidence>
<dbReference type="SUPFAM" id="SSF57667">
    <property type="entry name" value="beta-beta-alpha zinc fingers"/>
    <property type="match status" value="6"/>
</dbReference>
<dbReference type="FunFam" id="3.30.160.60:FF:000100">
    <property type="entry name" value="Zinc finger 45-like"/>
    <property type="match status" value="1"/>
</dbReference>
<keyword evidence="3" id="KW-0677">Repeat</keyword>
<evidence type="ECO:0000256" key="10">
    <source>
        <dbReference type="SAM" id="MobiDB-lite"/>
    </source>
</evidence>
<dbReference type="GO" id="GO:0008270">
    <property type="term" value="F:zinc ion binding"/>
    <property type="evidence" value="ECO:0007669"/>
    <property type="project" value="UniProtKB-KW"/>
</dbReference>
<comment type="caution">
    <text evidence="12">The sequence shown here is derived from an EMBL/GenBank/DDBJ whole genome shotgun (WGS) entry which is preliminary data.</text>
</comment>
<feature type="domain" description="C2H2-type" evidence="11">
    <location>
        <begin position="725"/>
        <end position="748"/>
    </location>
</feature>
<evidence type="ECO:0000256" key="2">
    <source>
        <dbReference type="ARBA" id="ARBA00022723"/>
    </source>
</evidence>